<dbReference type="AlphaFoldDB" id="A0A4Y2DPX9"/>
<proteinExistence type="predicted"/>
<comment type="caution">
    <text evidence="1">The sequence shown here is derived from an EMBL/GenBank/DDBJ whole genome shotgun (WGS) entry which is preliminary data.</text>
</comment>
<gene>
    <name evidence="1" type="ORF">AVEN_75512_1</name>
</gene>
<organism evidence="1 2">
    <name type="scientific">Araneus ventricosus</name>
    <name type="common">Orbweaver spider</name>
    <name type="synonym">Epeira ventricosa</name>
    <dbReference type="NCBI Taxonomy" id="182803"/>
    <lineage>
        <taxon>Eukaryota</taxon>
        <taxon>Metazoa</taxon>
        <taxon>Ecdysozoa</taxon>
        <taxon>Arthropoda</taxon>
        <taxon>Chelicerata</taxon>
        <taxon>Arachnida</taxon>
        <taxon>Araneae</taxon>
        <taxon>Araneomorphae</taxon>
        <taxon>Entelegynae</taxon>
        <taxon>Araneoidea</taxon>
        <taxon>Araneidae</taxon>
        <taxon>Araneus</taxon>
    </lineage>
</organism>
<reference evidence="1 2" key="1">
    <citation type="journal article" date="2019" name="Sci. Rep.">
        <title>Orb-weaving spider Araneus ventricosus genome elucidates the spidroin gene catalogue.</title>
        <authorList>
            <person name="Kono N."/>
            <person name="Nakamura H."/>
            <person name="Ohtoshi R."/>
            <person name="Moran D.A.P."/>
            <person name="Shinohara A."/>
            <person name="Yoshida Y."/>
            <person name="Fujiwara M."/>
            <person name="Mori M."/>
            <person name="Tomita M."/>
            <person name="Arakawa K."/>
        </authorList>
    </citation>
    <scope>NUCLEOTIDE SEQUENCE [LARGE SCALE GENOMIC DNA]</scope>
</reference>
<sequence length="125" mass="14260">MFGWKNRCYEGAWIGLESDQDLIDLPLELENSSVDCLRYSDEGGECDAASFVETVDDLLPSHINDGLEAGKSKELIWRARLLMTTEEKPIIMWELYPGLSSMFFRVYERCKPRISSTCTRQRAGG</sequence>
<evidence type="ECO:0000313" key="1">
    <source>
        <dbReference type="EMBL" id="GBM18086.1"/>
    </source>
</evidence>
<protein>
    <submittedName>
        <fullName evidence="1">Uncharacterized protein</fullName>
    </submittedName>
</protein>
<accession>A0A4Y2DPX9</accession>
<keyword evidence="2" id="KW-1185">Reference proteome</keyword>
<dbReference type="EMBL" id="BGPR01000398">
    <property type="protein sequence ID" value="GBM18086.1"/>
    <property type="molecule type" value="Genomic_DNA"/>
</dbReference>
<evidence type="ECO:0000313" key="2">
    <source>
        <dbReference type="Proteomes" id="UP000499080"/>
    </source>
</evidence>
<dbReference type="Proteomes" id="UP000499080">
    <property type="component" value="Unassembled WGS sequence"/>
</dbReference>
<name>A0A4Y2DPX9_ARAVE</name>